<evidence type="ECO:0000256" key="4">
    <source>
        <dbReference type="ARBA" id="ARBA00022692"/>
    </source>
</evidence>
<feature type="signal peptide" evidence="10">
    <location>
        <begin position="1"/>
        <end position="30"/>
    </location>
</feature>
<evidence type="ECO:0000256" key="7">
    <source>
        <dbReference type="ARBA" id="ARBA00023237"/>
    </source>
</evidence>
<evidence type="ECO:0000256" key="5">
    <source>
        <dbReference type="ARBA" id="ARBA00023077"/>
    </source>
</evidence>
<accession>A0A5B9G0K0</accession>
<dbReference type="Pfam" id="PF13715">
    <property type="entry name" value="CarbopepD_reg_2"/>
    <property type="match status" value="1"/>
</dbReference>
<dbReference type="RefSeq" id="WP_147584306.1">
    <property type="nucleotide sequence ID" value="NZ_CP042831.1"/>
</dbReference>
<comment type="similarity">
    <text evidence="8 9">Belongs to the TonB-dependent receptor family.</text>
</comment>
<keyword evidence="14" id="KW-1185">Reference proteome</keyword>
<evidence type="ECO:0000259" key="11">
    <source>
        <dbReference type="Pfam" id="PF00593"/>
    </source>
</evidence>
<evidence type="ECO:0000256" key="2">
    <source>
        <dbReference type="ARBA" id="ARBA00022448"/>
    </source>
</evidence>
<dbReference type="AlphaFoldDB" id="A0A5B9G0K0"/>
<dbReference type="InterPro" id="IPR008969">
    <property type="entry name" value="CarboxyPept-like_regulatory"/>
</dbReference>
<dbReference type="Pfam" id="PF07715">
    <property type="entry name" value="Plug"/>
    <property type="match status" value="1"/>
</dbReference>
<dbReference type="NCBIfam" id="TIGR04056">
    <property type="entry name" value="OMP_RagA_SusC"/>
    <property type="match status" value="1"/>
</dbReference>
<reference evidence="13 14" key="1">
    <citation type="submission" date="2019-08" db="EMBL/GenBank/DDBJ databases">
        <title>Flavobacterium alkalisoli sp. nov., isolated from rhizosphere soil of Suaeda salsa.</title>
        <authorList>
            <person name="Sun J.-Q."/>
            <person name="Xu L."/>
        </authorList>
    </citation>
    <scope>NUCLEOTIDE SEQUENCE [LARGE SCALE GENOMIC DNA]</scope>
    <source>
        <strain evidence="13 14">XS-5</strain>
    </source>
</reference>
<dbReference type="PROSITE" id="PS52016">
    <property type="entry name" value="TONB_DEPENDENT_REC_3"/>
    <property type="match status" value="1"/>
</dbReference>
<keyword evidence="3 8" id="KW-1134">Transmembrane beta strand</keyword>
<evidence type="ECO:0000256" key="8">
    <source>
        <dbReference type="PROSITE-ProRule" id="PRU01360"/>
    </source>
</evidence>
<dbReference type="EMBL" id="CP042831">
    <property type="protein sequence ID" value="QEE50862.1"/>
    <property type="molecule type" value="Genomic_DNA"/>
</dbReference>
<evidence type="ECO:0000313" key="14">
    <source>
        <dbReference type="Proteomes" id="UP000321222"/>
    </source>
</evidence>
<keyword evidence="7 8" id="KW-0998">Cell outer membrane</keyword>
<dbReference type="InterPro" id="IPR023996">
    <property type="entry name" value="TonB-dep_OMP_SusC/RagA"/>
</dbReference>
<feature type="chain" id="PRO_5022832614" evidence="10">
    <location>
        <begin position="31"/>
        <end position="1036"/>
    </location>
</feature>
<comment type="subcellular location">
    <subcellularLocation>
        <location evidence="1 8">Cell outer membrane</location>
        <topology evidence="1 8">Multi-pass membrane protein</topology>
    </subcellularLocation>
</comment>
<sequence length="1036" mass="113759">MESKNCISFKMRTFCLSLLFTVFMAPVAFAQQAVTVKGQVISSDDGLGLPGVNVVEKGTTNAISADIDGNYQISVSPDAVLVFSYVGFANQEVSVNGQTTINITLESAASELDEVVVVGYGTQKRKVASAATTVVSGKDLQQTNSIDAVSALQGQSSGVSITATSGQPGAGMVVNIRGTGTAGNSTPLYVVDGVVVDNGIGYLDPSAIERIDVLKDASAASIYGARAANGVVLVTTKKGAQGKINISFNSYTGFQNAYKKLDLLNAREYATIMNEARVNSGFAPLYTQSQIDNMENHDWQDDLFADNAVKQNHSLFINGGDTKATYAMGLSYYGQDGLIGSQSNQSHYDRVTFTLNTTYDLVKDHLKVGENFSFARTKSSGVKDDGIYGNSIRGFLNTPPNYPTFDENGDYASSDISADITNPTGLLYYDNFNETKANRFVGNLFAEASLKGFTYRTSFGLDINNSNYRSFLPVYELSSVSYNTISSVSQNNNQDFSWIWENTLNYKTTIADKHNIDVLAGISARERINEYQNATGKNLTFNDFDHAYLSNATSPQQNTVAGSRRDYNILSYFGRLLYDYDNKYLFTATIRRDGSSEFGPNNRFAVFPSFSAGWNIDNEDFFPEDAFVSALKVRGSWGQNGNDQFNQAFAYMSTISSYDKNYHFGTGDNEVPLPVGSSPDNLSNPNLKWETSEQLDLGIDATLFRNFTLTFDYYDKTTKDWLVQKPTPLIAGAAAPYVNGGDINNKGFEIAAGYTANFGSDWRLTVNANFSHNKNEVTRVATENGIIMGESNLLFQGIDEINRVEEGQPIGYFYGLQTDGIFQNQAEIDAYAANGNPIQPNAQPGDVKFVDRNGDGVINADDKTNIGDPNPDYYYGLNVQLNYKAFDFSLYTYGAGGFQNAYGVRDYSRPFYNYTTDIFDRWTGEGTSNSTPRVTYGTTQNGNYTKFSDLYIQDAGFFRIKTVTLGCDLAKLTDALSFSTQFRVYASVNNLFTFTNYKGLDPEVGFGNVNQSWAKGVDVGYYPQPRTFMIGLSANF</sequence>
<dbReference type="InterPro" id="IPR036942">
    <property type="entry name" value="Beta-barrel_TonB_sf"/>
</dbReference>
<dbReference type="Gene3D" id="2.170.130.10">
    <property type="entry name" value="TonB-dependent receptor, plug domain"/>
    <property type="match status" value="1"/>
</dbReference>
<evidence type="ECO:0000256" key="1">
    <source>
        <dbReference type="ARBA" id="ARBA00004571"/>
    </source>
</evidence>
<dbReference type="InterPro" id="IPR039426">
    <property type="entry name" value="TonB-dep_rcpt-like"/>
</dbReference>
<keyword evidence="10" id="KW-0732">Signal</keyword>
<keyword evidence="6 8" id="KW-0472">Membrane</keyword>
<protein>
    <submittedName>
        <fullName evidence="13">TonB-dependent receptor</fullName>
    </submittedName>
</protein>
<dbReference type="OrthoDB" id="9768177at2"/>
<keyword evidence="2 8" id="KW-0813">Transport</keyword>
<evidence type="ECO:0000256" key="6">
    <source>
        <dbReference type="ARBA" id="ARBA00023136"/>
    </source>
</evidence>
<dbReference type="GO" id="GO:0009279">
    <property type="term" value="C:cell outer membrane"/>
    <property type="evidence" value="ECO:0007669"/>
    <property type="project" value="UniProtKB-SubCell"/>
</dbReference>
<dbReference type="InterPro" id="IPR023997">
    <property type="entry name" value="TonB-dep_OMP_SusC/RagA_CS"/>
</dbReference>
<keyword evidence="4 8" id="KW-0812">Transmembrane</keyword>
<dbReference type="Proteomes" id="UP000321222">
    <property type="component" value="Chromosome"/>
</dbReference>
<proteinExistence type="inferred from homology"/>
<dbReference type="SUPFAM" id="SSF56935">
    <property type="entry name" value="Porins"/>
    <property type="match status" value="1"/>
</dbReference>
<organism evidence="13 14">
    <name type="scientific">Flavobacterium alkalisoli</name>
    <dbReference type="NCBI Taxonomy" id="2602769"/>
    <lineage>
        <taxon>Bacteria</taxon>
        <taxon>Pseudomonadati</taxon>
        <taxon>Bacteroidota</taxon>
        <taxon>Flavobacteriia</taxon>
        <taxon>Flavobacteriales</taxon>
        <taxon>Flavobacteriaceae</taxon>
        <taxon>Flavobacterium</taxon>
    </lineage>
</organism>
<gene>
    <name evidence="13" type="ORF">FUA48_15130</name>
</gene>
<keyword evidence="13" id="KW-0675">Receptor</keyword>
<dbReference type="InterPro" id="IPR012910">
    <property type="entry name" value="Plug_dom"/>
</dbReference>
<dbReference type="KEGG" id="fak:FUA48_15130"/>
<dbReference type="Gene3D" id="2.60.40.1120">
    <property type="entry name" value="Carboxypeptidase-like, regulatory domain"/>
    <property type="match status" value="1"/>
</dbReference>
<evidence type="ECO:0000256" key="9">
    <source>
        <dbReference type="RuleBase" id="RU003357"/>
    </source>
</evidence>
<dbReference type="InterPro" id="IPR000531">
    <property type="entry name" value="Beta-barrel_TonB"/>
</dbReference>
<dbReference type="NCBIfam" id="TIGR04057">
    <property type="entry name" value="SusC_RagA_signa"/>
    <property type="match status" value="1"/>
</dbReference>
<evidence type="ECO:0000313" key="13">
    <source>
        <dbReference type="EMBL" id="QEE50862.1"/>
    </source>
</evidence>
<evidence type="ECO:0000256" key="10">
    <source>
        <dbReference type="SAM" id="SignalP"/>
    </source>
</evidence>
<feature type="domain" description="TonB-dependent receptor plug" evidence="12">
    <location>
        <begin position="128"/>
        <end position="231"/>
    </location>
</feature>
<evidence type="ECO:0000256" key="3">
    <source>
        <dbReference type="ARBA" id="ARBA00022452"/>
    </source>
</evidence>
<keyword evidence="5 9" id="KW-0798">TonB box</keyword>
<dbReference type="Pfam" id="PF00593">
    <property type="entry name" value="TonB_dep_Rec_b-barrel"/>
    <property type="match status" value="1"/>
</dbReference>
<dbReference type="SUPFAM" id="SSF49464">
    <property type="entry name" value="Carboxypeptidase regulatory domain-like"/>
    <property type="match status" value="1"/>
</dbReference>
<evidence type="ECO:0000259" key="12">
    <source>
        <dbReference type="Pfam" id="PF07715"/>
    </source>
</evidence>
<dbReference type="Gene3D" id="2.40.170.20">
    <property type="entry name" value="TonB-dependent receptor, beta-barrel domain"/>
    <property type="match status" value="1"/>
</dbReference>
<feature type="domain" description="TonB-dependent receptor-like beta-barrel" evidence="11">
    <location>
        <begin position="394"/>
        <end position="991"/>
    </location>
</feature>
<name>A0A5B9G0K0_9FLAO</name>
<dbReference type="InterPro" id="IPR037066">
    <property type="entry name" value="Plug_dom_sf"/>
</dbReference>